<reference evidence="1" key="1">
    <citation type="submission" date="2021-02" db="EMBL/GenBank/DDBJ databases">
        <authorList>
            <person name="Palmer J.M."/>
        </authorList>
    </citation>
    <scope>NUCLEOTIDE SEQUENCE</scope>
    <source>
        <strain evidence="1">SCRP734</strain>
    </source>
</reference>
<dbReference type="AlphaFoldDB" id="A0A8T1VUM4"/>
<dbReference type="EMBL" id="JAGDFM010000169">
    <property type="protein sequence ID" value="KAG7383703.1"/>
    <property type="molecule type" value="Genomic_DNA"/>
</dbReference>
<organism evidence="1 2">
    <name type="scientific">Phytophthora pseudosyringae</name>
    <dbReference type="NCBI Taxonomy" id="221518"/>
    <lineage>
        <taxon>Eukaryota</taxon>
        <taxon>Sar</taxon>
        <taxon>Stramenopiles</taxon>
        <taxon>Oomycota</taxon>
        <taxon>Peronosporomycetes</taxon>
        <taxon>Peronosporales</taxon>
        <taxon>Peronosporaceae</taxon>
        <taxon>Phytophthora</taxon>
    </lineage>
</organism>
<evidence type="ECO:0000313" key="1">
    <source>
        <dbReference type="EMBL" id="KAG7383703.1"/>
    </source>
</evidence>
<gene>
    <name evidence="1" type="ORF">PHYPSEUDO_003382</name>
</gene>
<name>A0A8T1VUM4_9STRA</name>
<sequence length="385" mass="43593">MVHQPPPAGSPDDVAAAKLSERKRLKHREYVKKSYNKKLVRVFAVGGTTLDNLRRELDALDKQYAAMLLSGSGNNQQDDAGGSSTATTAATQTPTVKRYLQATELKKWYQHENDRLYQLNAQHMKVESRMGQLLDASEAAQVPLPGVPPSRRYHIRPLPTAAYTEVVNDALNDVLRFARNPEKLSTGARVLGWTDQREVHGRTLKFALQKQFGLAPRDLLQRSWSIFSNPEEFAKIYGSAMDVRFQVLQIIDADTVLFYRRITTPADSTRVVKTVFLLARRQIEEGYLLLFRSIDKDLVHFEEVDVGGGHGVRVDADAALKLVSTELWVDKYIWVLFYNVPREPKNCLFHFGGTATTTLWLREVLFIAVRWENMAVGSQFTLTAE</sequence>
<dbReference type="Proteomes" id="UP000694044">
    <property type="component" value="Unassembled WGS sequence"/>
</dbReference>
<protein>
    <submittedName>
        <fullName evidence="1">Uncharacterized protein</fullName>
    </submittedName>
</protein>
<keyword evidence="2" id="KW-1185">Reference proteome</keyword>
<comment type="caution">
    <text evidence="1">The sequence shown here is derived from an EMBL/GenBank/DDBJ whole genome shotgun (WGS) entry which is preliminary data.</text>
</comment>
<evidence type="ECO:0000313" key="2">
    <source>
        <dbReference type="Proteomes" id="UP000694044"/>
    </source>
</evidence>
<dbReference type="OrthoDB" id="160092at2759"/>
<accession>A0A8T1VUM4</accession>
<proteinExistence type="predicted"/>